<proteinExistence type="predicted"/>
<keyword evidence="2" id="KW-1185">Reference proteome</keyword>
<accession>A0ABP8GR33</accession>
<reference evidence="2" key="1">
    <citation type="journal article" date="2019" name="Int. J. Syst. Evol. Microbiol.">
        <title>The Global Catalogue of Microorganisms (GCM) 10K type strain sequencing project: providing services to taxonomists for standard genome sequencing and annotation.</title>
        <authorList>
            <consortium name="The Broad Institute Genomics Platform"/>
            <consortium name="The Broad Institute Genome Sequencing Center for Infectious Disease"/>
            <person name="Wu L."/>
            <person name="Ma J."/>
        </authorList>
    </citation>
    <scope>NUCLEOTIDE SEQUENCE [LARGE SCALE GENOMIC DNA]</scope>
    <source>
        <strain evidence="2">JCM 17919</strain>
    </source>
</reference>
<organism evidence="1 2">
    <name type="scientific">Flaviaesturariibacter amylovorans</name>
    <dbReference type="NCBI Taxonomy" id="1084520"/>
    <lineage>
        <taxon>Bacteria</taxon>
        <taxon>Pseudomonadati</taxon>
        <taxon>Bacteroidota</taxon>
        <taxon>Chitinophagia</taxon>
        <taxon>Chitinophagales</taxon>
        <taxon>Chitinophagaceae</taxon>
        <taxon>Flaviaestuariibacter</taxon>
    </lineage>
</organism>
<name>A0ABP8GR33_9BACT</name>
<evidence type="ECO:0000313" key="1">
    <source>
        <dbReference type="EMBL" id="GAA4328474.1"/>
    </source>
</evidence>
<protein>
    <submittedName>
        <fullName evidence="1">Uncharacterized protein</fullName>
    </submittedName>
</protein>
<gene>
    <name evidence="1" type="ORF">GCM10023184_18370</name>
</gene>
<dbReference type="EMBL" id="BAABGY010000007">
    <property type="protein sequence ID" value="GAA4328474.1"/>
    <property type="molecule type" value="Genomic_DNA"/>
</dbReference>
<sequence length="189" mass="22510">MIPLTQTKFSLKNAAGEWVQHGNCWATAIASILELPLSEVPNFEVWYEWEDGLWWYLTDRFLLKKGMKLDTDHRFRVFHMTEAEWECFGEAIDAKIETPEHYYRLRVELKHEYYFVSGLSARGVSHVTIWKNGVMVHDPHPSRDGILELTRFEYIRPLTDEERYWVNHDTNHFKVAFPCSYEVKPRTVK</sequence>
<evidence type="ECO:0000313" key="2">
    <source>
        <dbReference type="Proteomes" id="UP001501725"/>
    </source>
</evidence>
<dbReference type="Proteomes" id="UP001501725">
    <property type="component" value="Unassembled WGS sequence"/>
</dbReference>
<comment type="caution">
    <text evidence="1">The sequence shown here is derived from an EMBL/GenBank/DDBJ whole genome shotgun (WGS) entry which is preliminary data.</text>
</comment>
<dbReference type="RefSeq" id="WP_345255272.1">
    <property type="nucleotide sequence ID" value="NZ_BAABGY010000007.1"/>
</dbReference>